<feature type="transmembrane region" description="Helical" evidence="7">
    <location>
        <begin position="9"/>
        <end position="30"/>
    </location>
</feature>
<evidence type="ECO:0000256" key="1">
    <source>
        <dbReference type="ARBA" id="ARBA00004651"/>
    </source>
</evidence>
<evidence type="ECO:0000256" key="2">
    <source>
        <dbReference type="ARBA" id="ARBA00022448"/>
    </source>
</evidence>
<feature type="domain" description="ABC transmembrane type-1" evidence="8">
    <location>
        <begin position="110"/>
        <end position="314"/>
    </location>
</feature>
<feature type="transmembrane region" description="Helical" evidence="7">
    <location>
        <begin position="246"/>
        <end position="272"/>
    </location>
</feature>
<reference evidence="9 10" key="1">
    <citation type="journal article" date="2018" name="Int. J. Syst. Evol. Microbiol.">
        <title>Mesosutterella multiformis gen. nov., sp. nov., a member of the family Sutterellaceae and Sutterella megalosphaeroides sp. nov., isolated from human faeces.</title>
        <authorList>
            <person name="Sakamoto M."/>
            <person name="Ikeyama N."/>
            <person name="Kunihiro T."/>
            <person name="Iino T."/>
            <person name="Yuki M."/>
            <person name="Ohkuma M."/>
        </authorList>
    </citation>
    <scope>NUCLEOTIDE SEQUENCE [LARGE SCALE GENOMIC DNA]</scope>
    <source>
        <strain evidence="9 10">6FBBBH3</strain>
    </source>
</reference>
<keyword evidence="4 7" id="KW-0812">Transmembrane</keyword>
<keyword evidence="6 7" id="KW-0472">Membrane</keyword>
<dbReference type="RefSeq" id="WP_120176616.1">
    <property type="nucleotide sequence ID" value="NZ_AP018786.1"/>
</dbReference>
<dbReference type="SUPFAM" id="SSF161098">
    <property type="entry name" value="MetI-like"/>
    <property type="match status" value="1"/>
</dbReference>
<dbReference type="PANTHER" id="PTHR30465">
    <property type="entry name" value="INNER MEMBRANE ABC TRANSPORTER"/>
    <property type="match status" value="1"/>
</dbReference>
<dbReference type="PROSITE" id="PS50928">
    <property type="entry name" value="ABC_TM1"/>
    <property type="match status" value="1"/>
</dbReference>
<protein>
    <submittedName>
        <fullName evidence="9">Peptide ABC transporter permease</fullName>
    </submittedName>
</protein>
<feature type="transmembrane region" description="Helical" evidence="7">
    <location>
        <begin position="145"/>
        <end position="169"/>
    </location>
</feature>
<evidence type="ECO:0000256" key="4">
    <source>
        <dbReference type="ARBA" id="ARBA00022692"/>
    </source>
</evidence>
<comment type="similarity">
    <text evidence="7">Belongs to the binding-protein-dependent transport system permease family.</text>
</comment>
<dbReference type="AlphaFoldDB" id="A0A2Z6IBG6"/>
<accession>A0A2Z6IBG6</accession>
<dbReference type="EMBL" id="AP018786">
    <property type="protein sequence ID" value="BBF22957.1"/>
    <property type="molecule type" value="Genomic_DNA"/>
</dbReference>
<dbReference type="InterPro" id="IPR045621">
    <property type="entry name" value="BPD_transp_1_N"/>
</dbReference>
<proteinExistence type="inferred from homology"/>
<evidence type="ECO:0000313" key="9">
    <source>
        <dbReference type="EMBL" id="BBF22957.1"/>
    </source>
</evidence>
<dbReference type="GO" id="GO:0005886">
    <property type="term" value="C:plasma membrane"/>
    <property type="evidence" value="ECO:0007669"/>
    <property type="project" value="UniProtKB-SubCell"/>
</dbReference>
<keyword evidence="2 7" id="KW-0813">Transport</keyword>
<dbReference type="Proteomes" id="UP000271003">
    <property type="component" value="Chromosome"/>
</dbReference>
<dbReference type="Gene3D" id="1.10.3720.10">
    <property type="entry name" value="MetI-like"/>
    <property type="match status" value="1"/>
</dbReference>
<dbReference type="Pfam" id="PF00528">
    <property type="entry name" value="BPD_transp_1"/>
    <property type="match status" value="1"/>
</dbReference>
<keyword evidence="5 7" id="KW-1133">Transmembrane helix</keyword>
<dbReference type="PANTHER" id="PTHR30465:SF0">
    <property type="entry name" value="OLIGOPEPTIDE TRANSPORT SYSTEM PERMEASE PROTEIN APPB"/>
    <property type="match status" value="1"/>
</dbReference>
<organism evidence="9 10">
    <name type="scientific">Sutterella megalosphaeroides</name>
    <dbReference type="NCBI Taxonomy" id="2494234"/>
    <lineage>
        <taxon>Bacteria</taxon>
        <taxon>Pseudomonadati</taxon>
        <taxon>Pseudomonadota</taxon>
        <taxon>Betaproteobacteria</taxon>
        <taxon>Burkholderiales</taxon>
        <taxon>Sutterellaceae</taxon>
        <taxon>Sutterella</taxon>
    </lineage>
</organism>
<dbReference type="CDD" id="cd06261">
    <property type="entry name" value="TM_PBP2"/>
    <property type="match status" value="1"/>
</dbReference>
<dbReference type="Pfam" id="PF19300">
    <property type="entry name" value="BPD_transp_1_N"/>
    <property type="match status" value="1"/>
</dbReference>
<sequence>MIAYLVRRVLYGALVLFGVNLLTFLLFFAVNTPDDMARLNLGGKRITPEAVEAWKAAHGYDLPLFVNERAEGAAKFTETLFWKKSVPMLALDFGTSDTGRDIAAEIRTRSVPSLLLAVPTFVLGLLVLVTWSLVVVLFRRTAFEAAAVGLSVVLMSVSSLFYVILGQWLFGKVMRLVPVSGWASDEGAIVFLLLPVALGILSRLGSDTLLYRALFLEEMEKDYVWLARMKGLTEERILFGHVLRNASLPIITSSVAMIPMLFMGSLIMESFFGIPGLGSYTIDALNAQDFSVVRAMVFLGTVAYVAGLILTDIVYTWADPRIRLGRA</sequence>
<feature type="transmembrane region" description="Helical" evidence="7">
    <location>
        <begin position="292"/>
        <end position="318"/>
    </location>
</feature>
<dbReference type="InterPro" id="IPR000515">
    <property type="entry name" value="MetI-like"/>
</dbReference>
<evidence type="ECO:0000256" key="6">
    <source>
        <dbReference type="ARBA" id="ARBA00023136"/>
    </source>
</evidence>
<evidence type="ECO:0000313" key="10">
    <source>
        <dbReference type="Proteomes" id="UP000271003"/>
    </source>
</evidence>
<evidence type="ECO:0000259" key="8">
    <source>
        <dbReference type="PROSITE" id="PS50928"/>
    </source>
</evidence>
<dbReference type="InterPro" id="IPR035906">
    <property type="entry name" value="MetI-like_sf"/>
</dbReference>
<evidence type="ECO:0000256" key="3">
    <source>
        <dbReference type="ARBA" id="ARBA00022475"/>
    </source>
</evidence>
<gene>
    <name evidence="9" type="ORF">SUTMEG_08480</name>
</gene>
<feature type="transmembrane region" description="Helical" evidence="7">
    <location>
        <begin position="189"/>
        <end position="211"/>
    </location>
</feature>
<keyword evidence="3" id="KW-1003">Cell membrane</keyword>
<feature type="transmembrane region" description="Helical" evidence="7">
    <location>
        <begin position="114"/>
        <end position="138"/>
    </location>
</feature>
<dbReference type="OrthoDB" id="9803623at2"/>
<comment type="subcellular location">
    <subcellularLocation>
        <location evidence="1 7">Cell membrane</location>
        <topology evidence="1 7">Multi-pass membrane protein</topology>
    </subcellularLocation>
</comment>
<name>A0A2Z6IBG6_9BURK</name>
<evidence type="ECO:0000256" key="5">
    <source>
        <dbReference type="ARBA" id="ARBA00022989"/>
    </source>
</evidence>
<evidence type="ECO:0000256" key="7">
    <source>
        <dbReference type="RuleBase" id="RU363032"/>
    </source>
</evidence>
<keyword evidence="10" id="KW-1185">Reference proteome</keyword>
<dbReference type="GO" id="GO:0055085">
    <property type="term" value="P:transmembrane transport"/>
    <property type="evidence" value="ECO:0007669"/>
    <property type="project" value="InterPro"/>
</dbReference>
<dbReference type="KEGG" id="sutt:SUTMEG_08480"/>